<keyword evidence="1" id="KW-0472">Membrane</keyword>
<dbReference type="Proteomes" id="UP000033647">
    <property type="component" value="Unassembled WGS sequence"/>
</dbReference>
<sequence length="112" mass="12170">MAKLGNLIPLLILFIVIGVAAWIGYGFYTWSNELAARGQKKMEKKNMAFTKEGGLRVGVKGESDENVGDKTQNVLYNVWNNAELPAYKSRFGWNSSQEGAAKKGGAAAKASK</sequence>
<protein>
    <submittedName>
        <fullName evidence="2">Uncharacterized protein</fullName>
    </submittedName>
</protein>
<dbReference type="OrthoDB" id="4083871at2759"/>
<evidence type="ECO:0000256" key="1">
    <source>
        <dbReference type="SAM" id="Phobius"/>
    </source>
</evidence>
<name>A0A0F4GV58_9PEZI</name>
<dbReference type="PANTHER" id="PTHR42077:SF1">
    <property type="entry name" value="YALI0F30239P"/>
    <property type="match status" value="1"/>
</dbReference>
<feature type="transmembrane region" description="Helical" evidence="1">
    <location>
        <begin position="6"/>
        <end position="28"/>
    </location>
</feature>
<dbReference type="EMBL" id="LAFY01000288">
    <property type="protein sequence ID" value="KJY01330.1"/>
    <property type="molecule type" value="Genomic_DNA"/>
</dbReference>
<organism evidence="2 3">
    <name type="scientific">Zymoseptoria brevis</name>
    <dbReference type="NCBI Taxonomy" id="1047168"/>
    <lineage>
        <taxon>Eukaryota</taxon>
        <taxon>Fungi</taxon>
        <taxon>Dikarya</taxon>
        <taxon>Ascomycota</taxon>
        <taxon>Pezizomycotina</taxon>
        <taxon>Dothideomycetes</taxon>
        <taxon>Dothideomycetidae</taxon>
        <taxon>Mycosphaerellales</taxon>
        <taxon>Mycosphaerellaceae</taxon>
        <taxon>Zymoseptoria</taxon>
    </lineage>
</organism>
<keyword evidence="1" id="KW-0812">Transmembrane</keyword>
<proteinExistence type="predicted"/>
<dbReference type="AlphaFoldDB" id="A0A0F4GV58"/>
<comment type="caution">
    <text evidence="2">The sequence shown here is derived from an EMBL/GenBank/DDBJ whole genome shotgun (WGS) entry which is preliminary data.</text>
</comment>
<evidence type="ECO:0000313" key="3">
    <source>
        <dbReference type="Proteomes" id="UP000033647"/>
    </source>
</evidence>
<keyword evidence="1" id="KW-1133">Transmembrane helix</keyword>
<dbReference type="PANTHER" id="PTHR42077">
    <property type="entry name" value="YALI0F30239P"/>
    <property type="match status" value="1"/>
</dbReference>
<evidence type="ECO:0000313" key="2">
    <source>
        <dbReference type="EMBL" id="KJY01330.1"/>
    </source>
</evidence>
<accession>A0A0F4GV58</accession>
<gene>
    <name evidence="2" type="ORF">TI39_contig296g00005</name>
</gene>
<keyword evidence="3" id="KW-1185">Reference proteome</keyword>
<reference evidence="2 3" key="1">
    <citation type="submission" date="2015-03" db="EMBL/GenBank/DDBJ databases">
        <title>RNA-seq based gene annotation and comparative genomics of four Zymoseptoria species reveal species-specific pathogenicity related genes and transposable element activity.</title>
        <authorList>
            <person name="Grandaubert J."/>
            <person name="Bhattacharyya A."/>
            <person name="Stukenbrock E.H."/>
        </authorList>
    </citation>
    <scope>NUCLEOTIDE SEQUENCE [LARGE SCALE GENOMIC DNA]</scope>
    <source>
        <strain evidence="2 3">Zb18110</strain>
    </source>
</reference>